<name>A0A6J7X338_9CAUD</name>
<protein>
    <submittedName>
        <fullName evidence="1">Uncharacterized protein</fullName>
    </submittedName>
</protein>
<accession>A0A6J7X338</accession>
<proteinExistence type="predicted"/>
<dbReference type="EMBL" id="LR798339">
    <property type="protein sequence ID" value="CAB5224912.1"/>
    <property type="molecule type" value="Genomic_DNA"/>
</dbReference>
<sequence length="99" mass="10794">MSRHLVEIGNDVVSAVLITRHEDGKIGLATPKGDVGIMEIMALTYGVFVSVLQGGEQQGITEMQLIRDAIKFTPLEEVREKLVEIAVLVKADMEDASND</sequence>
<reference evidence="1" key="1">
    <citation type="submission" date="2020-05" db="EMBL/GenBank/DDBJ databases">
        <authorList>
            <person name="Chiriac C."/>
            <person name="Salcher M."/>
            <person name="Ghai R."/>
            <person name="Kavagutti S V."/>
        </authorList>
    </citation>
    <scope>NUCLEOTIDE SEQUENCE</scope>
</reference>
<gene>
    <name evidence="1" type="ORF">UFOVP742_36</name>
</gene>
<evidence type="ECO:0000313" key="1">
    <source>
        <dbReference type="EMBL" id="CAB5224912.1"/>
    </source>
</evidence>
<organism evidence="1">
    <name type="scientific">uncultured Caudovirales phage</name>
    <dbReference type="NCBI Taxonomy" id="2100421"/>
    <lineage>
        <taxon>Viruses</taxon>
        <taxon>Duplodnaviria</taxon>
        <taxon>Heunggongvirae</taxon>
        <taxon>Uroviricota</taxon>
        <taxon>Caudoviricetes</taxon>
        <taxon>Peduoviridae</taxon>
        <taxon>Maltschvirus</taxon>
        <taxon>Maltschvirus maltsch</taxon>
    </lineage>
</organism>